<feature type="domain" description="C2H2-type" evidence="10">
    <location>
        <begin position="79"/>
        <end position="107"/>
    </location>
</feature>
<keyword evidence="12" id="KW-1185">Reference proteome</keyword>
<dbReference type="InterPro" id="IPR036236">
    <property type="entry name" value="Znf_C2H2_sf"/>
</dbReference>
<reference evidence="11 12" key="1">
    <citation type="submission" date="2015-12" db="EMBL/GenBank/DDBJ databases">
        <title>The genome of Folsomia candida.</title>
        <authorList>
            <person name="Faddeeva A."/>
            <person name="Derks M.F."/>
            <person name="Anvar Y."/>
            <person name="Smit S."/>
            <person name="Van Straalen N."/>
            <person name="Roelofs D."/>
        </authorList>
    </citation>
    <scope>NUCLEOTIDE SEQUENCE [LARGE SCALE GENOMIC DNA]</scope>
    <source>
        <strain evidence="11 12">VU population</strain>
        <tissue evidence="11">Whole body</tissue>
    </source>
</reference>
<evidence type="ECO:0000256" key="9">
    <source>
        <dbReference type="SAM" id="MobiDB-lite"/>
    </source>
</evidence>
<feature type="region of interest" description="Disordered" evidence="9">
    <location>
        <begin position="127"/>
        <end position="148"/>
    </location>
</feature>
<proteinExistence type="inferred from homology"/>
<feature type="compositionally biased region" description="Basic and acidic residues" evidence="9">
    <location>
        <begin position="131"/>
        <end position="145"/>
    </location>
</feature>
<evidence type="ECO:0000256" key="6">
    <source>
        <dbReference type="ARBA" id="ARBA00023242"/>
    </source>
</evidence>
<comment type="similarity">
    <text evidence="7">Belongs to the snail C2H2-type zinc-finger protein family.</text>
</comment>
<evidence type="ECO:0000259" key="10">
    <source>
        <dbReference type="PROSITE" id="PS50157"/>
    </source>
</evidence>
<dbReference type="InterPro" id="IPR013087">
    <property type="entry name" value="Znf_C2H2_type"/>
</dbReference>
<dbReference type="SUPFAM" id="SSF57667">
    <property type="entry name" value="beta-beta-alpha zinc fingers"/>
    <property type="match status" value="1"/>
</dbReference>
<evidence type="ECO:0000256" key="2">
    <source>
        <dbReference type="ARBA" id="ARBA00022723"/>
    </source>
</evidence>
<evidence type="ECO:0000313" key="12">
    <source>
        <dbReference type="Proteomes" id="UP000198287"/>
    </source>
</evidence>
<dbReference type="InterPro" id="IPR050527">
    <property type="entry name" value="Snail/Krueppel_Znf"/>
</dbReference>
<keyword evidence="3" id="KW-0677">Repeat</keyword>
<evidence type="ECO:0000256" key="1">
    <source>
        <dbReference type="ARBA" id="ARBA00004123"/>
    </source>
</evidence>
<dbReference type="GO" id="GO:0000978">
    <property type="term" value="F:RNA polymerase II cis-regulatory region sequence-specific DNA binding"/>
    <property type="evidence" value="ECO:0007669"/>
    <property type="project" value="TreeGrafter"/>
</dbReference>
<name>A0A226DAD6_FOLCA</name>
<organism evidence="11 12">
    <name type="scientific">Folsomia candida</name>
    <name type="common">Springtail</name>
    <dbReference type="NCBI Taxonomy" id="158441"/>
    <lineage>
        <taxon>Eukaryota</taxon>
        <taxon>Metazoa</taxon>
        <taxon>Ecdysozoa</taxon>
        <taxon>Arthropoda</taxon>
        <taxon>Hexapoda</taxon>
        <taxon>Collembola</taxon>
        <taxon>Entomobryomorpha</taxon>
        <taxon>Isotomoidea</taxon>
        <taxon>Isotomidae</taxon>
        <taxon>Proisotominae</taxon>
        <taxon>Folsomia</taxon>
    </lineage>
</organism>
<comment type="caution">
    <text evidence="11">The sequence shown here is derived from an EMBL/GenBank/DDBJ whole genome shotgun (WGS) entry which is preliminary data.</text>
</comment>
<evidence type="ECO:0000256" key="4">
    <source>
        <dbReference type="ARBA" id="ARBA00022771"/>
    </source>
</evidence>
<keyword evidence="5" id="KW-0862">Zinc</keyword>
<gene>
    <name evidence="11" type="ORF">Fcan01_23366</name>
</gene>
<accession>A0A226DAD6</accession>
<comment type="subcellular location">
    <subcellularLocation>
        <location evidence="1">Nucleus</location>
    </subcellularLocation>
</comment>
<feature type="domain" description="C2H2-type" evidence="10">
    <location>
        <begin position="108"/>
        <end position="136"/>
    </location>
</feature>
<keyword evidence="6" id="KW-0539">Nucleus</keyword>
<dbReference type="PANTHER" id="PTHR24388:SF54">
    <property type="entry name" value="PROTEIN ESCARGOT"/>
    <property type="match status" value="1"/>
</dbReference>
<feature type="domain" description="C2H2-type" evidence="10">
    <location>
        <begin position="49"/>
        <end position="77"/>
    </location>
</feature>
<keyword evidence="2" id="KW-0479">Metal-binding</keyword>
<dbReference type="OrthoDB" id="6155966at2759"/>
<sequence length="403" mass="46697">MNTSHLNSGQFVCNMCNNKFDTHYSLVSHLNRKSCVSSQKENSKKGQNIKCTYCSMSFEKQQALILHVKREHYDSEYKTQCTKCEKKFKNIAGLRNHTNTVHKNKRNFRCLLCKSAFNKNLDLQKHMQSMHSEKSTKKAEEKKEQVSPAEISLDNYRKFKANPGDETIPCTIINSEYYLKLVKQQFQNLEPERLETPVILDEVNGQRHKQGWGYKSEEKNTQVAYVQLTEEELLNSKKIFGYIWRDPVTFEVVAVYFGLNEEDCKVAAEKEAFEVKGLVATSKWVAGQLKWFTRNETGSICSVKPKECYGWLANYLEQLRAALRSTNDLWLGPVLTVQLSEKEELNLARRELEIERGKRCEMEIGFTEKLSFLTTENYNLTAVISNLTKENSNNEVKNCKLLN</sequence>
<dbReference type="PROSITE" id="PS00028">
    <property type="entry name" value="ZINC_FINGER_C2H2_1"/>
    <property type="match status" value="3"/>
</dbReference>
<dbReference type="Pfam" id="PF13912">
    <property type="entry name" value="zf-C2H2_6"/>
    <property type="match status" value="1"/>
</dbReference>
<dbReference type="GO" id="GO:0005634">
    <property type="term" value="C:nucleus"/>
    <property type="evidence" value="ECO:0007669"/>
    <property type="project" value="UniProtKB-SubCell"/>
</dbReference>
<keyword evidence="4 8" id="KW-0863">Zinc-finger</keyword>
<dbReference type="AlphaFoldDB" id="A0A226DAD6"/>
<evidence type="ECO:0000256" key="3">
    <source>
        <dbReference type="ARBA" id="ARBA00022737"/>
    </source>
</evidence>
<dbReference type="PROSITE" id="PS50157">
    <property type="entry name" value="ZINC_FINGER_C2H2_2"/>
    <property type="match status" value="3"/>
</dbReference>
<dbReference type="EMBL" id="LNIX01000028">
    <property type="protein sequence ID" value="OXA41814.1"/>
    <property type="molecule type" value="Genomic_DNA"/>
</dbReference>
<dbReference type="SMART" id="SM00355">
    <property type="entry name" value="ZnF_C2H2"/>
    <property type="match status" value="4"/>
</dbReference>
<dbReference type="GO" id="GO:0000981">
    <property type="term" value="F:DNA-binding transcription factor activity, RNA polymerase II-specific"/>
    <property type="evidence" value="ECO:0007669"/>
    <property type="project" value="TreeGrafter"/>
</dbReference>
<evidence type="ECO:0000256" key="5">
    <source>
        <dbReference type="ARBA" id="ARBA00022833"/>
    </source>
</evidence>
<dbReference type="GO" id="GO:0008270">
    <property type="term" value="F:zinc ion binding"/>
    <property type="evidence" value="ECO:0007669"/>
    <property type="project" value="UniProtKB-KW"/>
</dbReference>
<dbReference type="Proteomes" id="UP000198287">
    <property type="component" value="Unassembled WGS sequence"/>
</dbReference>
<dbReference type="Gene3D" id="3.30.160.60">
    <property type="entry name" value="Classic Zinc Finger"/>
    <property type="match status" value="2"/>
</dbReference>
<evidence type="ECO:0000313" key="11">
    <source>
        <dbReference type="EMBL" id="OXA41814.1"/>
    </source>
</evidence>
<dbReference type="PANTHER" id="PTHR24388">
    <property type="entry name" value="ZINC FINGER PROTEIN"/>
    <property type="match status" value="1"/>
</dbReference>
<dbReference type="Pfam" id="PF00096">
    <property type="entry name" value="zf-C2H2"/>
    <property type="match status" value="1"/>
</dbReference>
<evidence type="ECO:0000256" key="8">
    <source>
        <dbReference type="PROSITE-ProRule" id="PRU00042"/>
    </source>
</evidence>
<evidence type="ECO:0000256" key="7">
    <source>
        <dbReference type="ARBA" id="ARBA00037948"/>
    </source>
</evidence>
<protein>
    <submittedName>
        <fullName evidence="11">Zinc finger and BTB domain-containing protein 40</fullName>
    </submittedName>
</protein>